<proteinExistence type="predicted"/>
<protein>
    <submittedName>
        <fullName evidence="2">Putative secreted protein</fullName>
    </submittedName>
</protein>
<organism evidence="2">
    <name type="scientific">Panstrongylus lignarius</name>
    <dbReference type="NCBI Taxonomy" id="156445"/>
    <lineage>
        <taxon>Eukaryota</taxon>
        <taxon>Metazoa</taxon>
        <taxon>Ecdysozoa</taxon>
        <taxon>Arthropoda</taxon>
        <taxon>Hexapoda</taxon>
        <taxon>Insecta</taxon>
        <taxon>Pterygota</taxon>
        <taxon>Neoptera</taxon>
        <taxon>Paraneoptera</taxon>
        <taxon>Hemiptera</taxon>
        <taxon>Heteroptera</taxon>
        <taxon>Panheteroptera</taxon>
        <taxon>Cimicomorpha</taxon>
        <taxon>Reduviidae</taxon>
        <taxon>Triatominae</taxon>
        <taxon>Panstrongylus</taxon>
    </lineage>
</organism>
<evidence type="ECO:0000256" key="1">
    <source>
        <dbReference type="SAM" id="SignalP"/>
    </source>
</evidence>
<evidence type="ECO:0000313" key="2">
    <source>
        <dbReference type="EMBL" id="JAW16287.1"/>
    </source>
</evidence>
<reference evidence="2" key="1">
    <citation type="journal article" date="2018" name="PLoS Negl. Trop. Dis.">
        <title>An insight into the salivary gland and fat body transcriptome of Panstrongylus lignarius (Hemiptera: Heteroptera), the main vector of Chagas disease in Peru.</title>
        <authorList>
            <person name="Nevoa J.C."/>
            <person name="Mendes M.T."/>
            <person name="da Silva M.V."/>
            <person name="Soares S.C."/>
            <person name="Oliveira C.J.F."/>
            <person name="Ribeiro J.M.C."/>
        </authorList>
    </citation>
    <scope>NUCLEOTIDE SEQUENCE</scope>
</reference>
<sequence>MGFYPVIACLLLFLKGLQTHPSSEYGSRVEANSLHQLDILIVTMVDIPKPVSSNKNVDRNRSATCYDG</sequence>
<accession>A0A224XUR5</accession>
<dbReference type="AlphaFoldDB" id="A0A224XUR5"/>
<keyword evidence="1" id="KW-0732">Signal</keyword>
<feature type="signal peptide" evidence="1">
    <location>
        <begin position="1"/>
        <end position="19"/>
    </location>
</feature>
<name>A0A224XUR5_9HEMI</name>
<feature type="chain" id="PRO_5013030740" evidence="1">
    <location>
        <begin position="20"/>
        <end position="68"/>
    </location>
</feature>
<dbReference type="EMBL" id="GFTR01000139">
    <property type="protein sequence ID" value="JAW16287.1"/>
    <property type="molecule type" value="Transcribed_RNA"/>
</dbReference>